<keyword evidence="1" id="KW-0472">Membrane</keyword>
<proteinExistence type="predicted"/>
<protein>
    <submittedName>
        <fullName evidence="2">Uncharacterized protein</fullName>
    </submittedName>
</protein>
<comment type="caution">
    <text evidence="2">The sequence shown here is derived from an EMBL/GenBank/DDBJ whole genome shotgun (WGS) entry which is preliminary data.</text>
</comment>
<dbReference type="Proteomes" id="UP000193560">
    <property type="component" value="Unassembled WGS sequence"/>
</dbReference>
<organism evidence="2 3">
    <name type="scientific">Absidia repens</name>
    <dbReference type="NCBI Taxonomy" id="90262"/>
    <lineage>
        <taxon>Eukaryota</taxon>
        <taxon>Fungi</taxon>
        <taxon>Fungi incertae sedis</taxon>
        <taxon>Mucoromycota</taxon>
        <taxon>Mucoromycotina</taxon>
        <taxon>Mucoromycetes</taxon>
        <taxon>Mucorales</taxon>
        <taxon>Cunninghamellaceae</taxon>
        <taxon>Absidia</taxon>
    </lineage>
</organism>
<evidence type="ECO:0000256" key="1">
    <source>
        <dbReference type="SAM" id="Phobius"/>
    </source>
</evidence>
<name>A0A1X2HYZ0_9FUNG</name>
<reference evidence="2 3" key="1">
    <citation type="submission" date="2016-07" db="EMBL/GenBank/DDBJ databases">
        <title>Pervasive Adenine N6-methylation of Active Genes in Fungi.</title>
        <authorList>
            <consortium name="DOE Joint Genome Institute"/>
            <person name="Mondo S.J."/>
            <person name="Dannebaum R.O."/>
            <person name="Kuo R.C."/>
            <person name="Labutti K."/>
            <person name="Haridas S."/>
            <person name="Kuo A."/>
            <person name="Salamov A."/>
            <person name="Ahrendt S.R."/>
            <person name="Lipzen A."/>
            <person name="Sullivan W."/>
            <person name="Andreopoulos W.B."/>
            <person name="Clum A."/>
            <person name="Lindquist E."/>
            <person name="Daum C."/>
            <person name="Ramamoorthy G.K."/>
            <person name="Gryganskyi A."/>
            <person name="Culley D."/>
            <person name="Magnuson J.K."/>
            <person name="James T.Y."/>
            <person name="O'Malley M.A."/>
            <person name="Stajich J.E."/>
            <person name="Spatafora J.W."/>
            <person name="Visel A."/>
            <person name="Grigoriev I.V."/>
        </authorList>
    </citation>
    <scope>NUCLEOTIDE SEQUENCE [LARGE SCALE GENOMIC DNA]</scope>
    <source>
        <strain evidence="2 3">NRRL 1336</strain>
    </source>
</reference>
<keyword evidence="3" id="KW-1185">Reference proteome</keyword>
<evidence type="ECO:0000313" key="3">
    <source>
        <dbReference type="Proteomes" id="UP000193560"/>
    </source>
</evidence>
<dbReference type="AlphaFoldDB" id="A0A1X2HYZ0"/>
<evidence type="ECO:0000313" key="2">
    <source>
        <dbReference type="EMBL" id="ORZ05445.1"/>
    </source>
</evidence>
<keyword evidence="1" id="KW-0812">Transmembrane</keyword>
<sequence length="89" mass="10811">MTSFSSFYSACIVDKSTKLFIISIKQSYVYHYYHRAVYNLYKTFIPVSSITIYHHIDFDVDIYFFINKKWIYSKVVFFIFIYIIKKKLG</sequence>
<gene>
    <name evidence="2" type="ORF">BCR42DRAFT_428307</name>
</gene>
<accession>A0A1X2HYZ0</accession>
<dbReference type="EMBL" id="MCGE01000044">
    <property type="protein sequence ID" value="ORZ05445.1"/>
    <property type="molecule type" value="Genomic_DNA"/>
</dbReference>
<feature type="transmembrane region" description="Helical" evidence="1">
    <location>
        <begin position="62"/>
        <end position="84"/>
    </location>
</feature>
<keyword evidence="1" id="KW-1133">Transmembrane helix</keyword>